<accession>A0A927HQH8</accession>
<organism evidence="1 2">
    <name type="scientific">Klebsiella pneumoniae</name>
    <dbReference type="NCBI Taxonomy" id="573"/>
    <lineage>
        <taxon>Bacteria</taxon>
        <taxon>Pseudomonadati</taxon>
        <taxon>Pseudomonadota</taxon>
        <taxon>Gammaproteobacteria</taxon>
        <taxon>Enterobacterales</taxon>
        <taxon>Enterobacteriaceae</taxon>
        <taxon>Klebsiella/Raoultella group</taxon>
        <taxon>Klebsiella</taxon>
        <taxon>Klebsiella pneumoniae complex</taxon>
    </lineage>
</organism>
<protein>
    <submittedName>
        <fullName evidence="1">Uncharacterized protein</fullName>
    </submittedName>
</protein>
<reference evidence="1" key="1">
    <citation type="submission" date="2020-07" db="EMBL/GenBank/DDBJ databases">
        <title>Clinical and genomic characterization of carbapenemase-producing Enterobacterales causing secondary infections during the COVID-19 crisis at a New York City hospital.</title>
        <authorList>
            <person name="Gomez-Simmonds A."/>
            <person name="Annavajhala M.K."/>
            <person name="Uhlemann A.-C."/>
        </authorList>
    </citation>
    <scope>NUCLEOTIDE SEQUENCE</scope>
    <source>
        <strain evidence="1">NK1677</strain>
    </source>
</reference>
<evidence type="ECO:0000313" key="2">
    <source>
        <dbReference type="Proteomes" id="UP000616340"/>
    </source>
</evidence>
<proteinExistence type="predicted"/>
<comment type="caution">
    <text evidence="1">The sequence shown here is derived from an EMBL/GenBank/DDBJ whole genome shotgun (WGS) entry which is preliminary data.</text>
</comment>
<dbReference type="EMBL" id="JACXTN010000004">
    <property type="protein sequence ID" value="MBD3710024.1"/>
    <property type="molecule type" value="Genomic_DNA"/>
</dbReference>
<dbReference type="Proteomes" id="UP000616340">
    <property type="component" value="Unassembled WGS sequence"/>
</dbReference>
<dbReference type="AlphaFoldDB" id="A0A927HQH8"/>
<evidence type="ECO:0000313" key="1">
    <source>
        <dbReference type="EMBL" id="MBD3710024.1"/>
    </source>
</evidence>
<sequence>MKNNKKSTHALALCAGVDVNASPAEQPGQTPSEMIPNTTIFNRMHFSLLNERENSSFSSLSAYSINQRE</sequence>
<name>A0A927HQH8_KLEPN</name>
<gene>
    <name evidence="1" type="ORF">IE996_30510</name>
</gene>